<dbReference type="GO" id="GO:0009927">
    <property type="term" value="F:histidine phosphotransfer kinase activity"/>
    <property type="evidence" value="ECO:0007669"/>
    <property type="project" value="TreeGrafter"/>
</dbReference>
<dbReference type="PANTHER" id="PTHR43047">
    <property type="entry name" value="TWO-COMPONENT HISTIDINE PROTEIN KINASE"/>
    <property type="match status" value="1"/>
</dbReference>
<keyword evidence="8" id="KW-0418">Kinase</keyword>
<dbReference type="InterPro" id="IPR036890">
    <property type="entry name" value="HATPase_C_sf"/>
</dbReference>
<feature type="coiled-coil region" evidence="14">
    <location>
        <begin position="761"/>
        <end position="803"/>
    </location>
</feature>
<dbReference type="Gene3D" id="3.30.565.10">
    <property type="entry name" value="Histidine kinase-like ATPase, C-terminal domain"/>
    <property type="match status" value="1"/>
</dbReference>
<evidence type="ECO:0000256" key="8">
    <source>
        <dbReference type="ARBA" id="ARBA00022777"/>
    </source>
</evidence>
<dbReference type="SUPFAM" id="SSF55874">
    <property type="entry name" value="ATPase domain of HSP90 chaperone/DNA topoisomerase II/histidine kinase"/>
    <property type="match status" value="1"/>
</dbReference>
<dbReference type="InterPro" id="IPR036097">
    <property type="entry name" value="HisK_dim/P_sf"/>
</dbReference>
<proteinExistence type="inferred from homology"/>
<evidence type="ECO:0000259" key="17">
    <source>
        <dbReference type="PROSITE" id="PS50110"/>
    </source>
</evidence>
<evidence type="ECO:0000256" key="9">
    <source>
        <dbReference type="ARBA" id="ARBA00022847"/>
    </source>
</evidence>
<dbReference type="Gene3D" id="3.40.50.2300">
    <property type="match status" value="1"/>
</dbReference>
<feature type="transmembrane region" description="Helical" evidence="15">
    <location>
        <begin position="6"/>
        <end position="25"/>
    </location>
</feature>
<evidence type="ECO:0000256" key="4">
    <source>
        <dbReference type="ARBA" id="ARBA00012438"/>
    </source>
</evidence>
<dbReference type="FunFam" id="3.30.565.10:FF:000049">
    <property type="entry name" value="Two-component sensor histidine kinase"/>
    <property type="match status" value="1"/>
</dbReference>
<accession>A0A286D928</accession>
<dbReference type="InterPro" id="IPR001734">
    <property type="entry name" value="Na/solute_symporter"/>
</dbReference>
<dbReference type="GO" id="GO:0000155">
    <property type="term" value="F:phosphorelay sensor kinase activity"/>
    <property type="evidence" value="ECO:0007669"/>
    <property type="project" value="InterPro"/>
</dbReference>
<dbReference type="SMART" id="SM00388">
    <property type="entry name" value="HisKA"/>
    <property type="match status" value="1"/>
</dbReference>
<dbReference type="RefSeq" id="WP_162125719.1">
    <property type="nucleotide sequence ID" value="NZ_OCND01000006.1"/>
</dbReference>
<dbReference type="GO" id="GO:0006814">
    <property type="term" value="P:sodium ion transport"/>
    <property type="evidence" value="ECO:0007669"/>
    <property type="project" value="UniProtKB-KW"/>
</dbReference>
<dbReference type="CDD" id="cd10322">
    <property type="entry name" value="SLC5sbd"/>
    <property type="match status" value="1"/>
</dbReference>
<comment type="subcellular location">
    <subcellularLocation>
        <location evidence="2">Membrane</location>
        <topology evidence="2">Multi-pass membrane protein</topology>
    </subcellularLocation>
</comment>
<dbReference type="CDD" id="cd00130">
    <property type="entry name" value="PAS"/>
    <property type="match status" value="1"/>
</dbReference>
<dbReference type="Pfam" id="PF00072">
    <property type="entry name" value="Response_reg"/>
    <property type="match status" value="1"/>
</dbReference>
<dbReference type="GO" id="GO:0005886">
    <property type="term" value="C:plasma membrane"/>
    <property type="evidence" value="ECO:0007669"/>
    <property type="project" value="TreeGrafter"/>
</dbReference>
<feature type="transmembrane region" description="Helical" evidence="15">
    <location>
        <begin position="115"/>
        <end position="135"/>
    </location>
</feature>
<dbReference type="InterPro" id="IPR001789">
    <property type="entry name" value="Sig_transdc_resp-reg_receiver"/>
</dbReference>
<dbReference type="InterPro" id="IPR004358">
    <property type="entry name" value="Sig_transdc_His_kin-like_C"/>
</dbReference>
<organism evidence="19 20">
    <name type="scientific">Pseudoxanthomonas wuyuanensis</name>
    <dbReference type="NCBI Taxonomy" id="1073196"/>
    <lineage>
        <taxon>Bacteria</taxon>
        <taxon>Pseudomonadati</taxon>
        <taxon>Pseudomonadota</taxon>
        <taxon>Gammaproteobacteria</taxon>
        <taxon>Lysobacterales</taxon>
        <taxon>Lysobacteraceae</taxon>
        <taxon>Pseudoxanthomonas</taxon>
    </lineage>
</organism>
<keyword evidence="9" id="KW-0769">Symport</keyword>
<dbReference type="Gene3D" id="3.30.450.20">
    <property type="entry name" value="PAS domain"/>
    <property type="match status" value="1"/>
</dbReference>
<feature type="transmembrane region" description="Helical" evidence="15">
    <location>
        <begin position="438"/>
        <end position="460"/>
    </location>
</feature>
<keyword evidence="10 15" id="KW-1133">Transmembrane helix</keyword>
<evidence type="ECO:0000256" key="5">
    <source>
        <dbReference type="ARBA" id="ARBA00022553"/>
    </source>
</evidence>
<comment type="similarity">
    <text evidence="3">Belongs to the sodium:solute symporter (SSF) (TC 2.A.21) family.</text>
</comment>
<feature type="transmembrane region" description="Helical" evidence="15">
    <location>
        <begin position="278"/>
        <end position="298"/>
    </location>
</feature>
<keyword evidence="12" id="KW-0406">Ion transport</keyword>
<dbReference type="InterPro" id="IPR003661">
    <property type="entry name" value="HisK_dim/P_dom"/>
</dbReference>
<evidence type="ECO:0000313" key="19">
    <source>
        <dbReference type="EMBL" id="SOD55143.1"/>
    </source>
</evidence>
<evidence type="ECO:0000256" key="13">
    <source>
        <dbReference type="PROSITE-ProRule" id="PRU00169"/>
    </source>
</evidence>
<evidence type="ECO:0000256" key="10">
    <source>
        <dbReference type="ARBA" id="ARBA00022989"/>
    </source>
</evidence>
<dbReference type="PROSITE" id="PS50283">
    <property type="entry name" value="NA_SOLUT_SYMP_3"/>
    <property type="match status" value="1"/>
</dbReference>
<dbReference type="Pfam" id="PF02518">
    <property type="entry name" value="HATPase_c"/>
    <property type="match status" value="1"/>
</dbReference>
<feature type="transmembrane region" description="Helical" evidence="15">
    <location>
        <begin position="324"/>
        <end position="357"/>
    </location>
</feature>
<keyword evidence="11 15" id="KW-0472">Membrane</keyword>
<feature type="modified residue" description="4-aspartylphosphate" evidence="13">
    <location>
        <position position="1099"/>
    </location>
</feature>
<dbReference type="SMART" id="SM00387">
    <property type="entry name" value="HATPase_c"/>
    <property type="match status" value="1"/>
</dbReference>
<dbReference type="PROSITE" id="PS50109">
    <property type="entry name" value="HIS_KIN"/>
    <property type="match status" value="1"/>
</dbReference>
<dbReference type="InterPro" id="IPR011006">
    <property type="entry name" value="CheY-like_superfamily"/>
</dbReference>
<dbReference type="InterPro" id="IPR038377">
    <property type="entry name" value="Na/Glc_symporter_sf"/>
</dbReference>
<feature type="transmembrane region" description="Helical" evidence="15">
    <location>
        <begin position="191"/>
        <end position="217"/>
    </location>
</feature>
<feature type="transmembrane region" description="Helical" evidence="15">
    <location>
        <begin position="410"/>
        <end position="431"/>
    </location>
</feature>
<dbReference type="PANTHER" id="PTHR43047:SF9">
    <property type="entry name" value="HISTIDINE KINASE"/>
    <property type="match status" value="1"/>
</dbReference>
<keyword evidence="9" id="KW-0813">Transport</keyword>
<keyword evidence="7 15" id="KW-0812">Transmembrane</keyword>
<dbReference type="EMBL" id="OCND01000006">
    <property type="protein sequence ID" value="SOD55143.1"/>
    <property type="molecule type" value="Genomic_DNA"/>
</dbReference>
<evidence type="ECO:0000256" key="15">
    <source>
        <dbReference type="SAM" id="Phobius"/>
    </source>
</evidence>
<feature type="transmembrane region" description="Helical" evidence="15">
    <location>
        <begin position="378"/>
        <end position="398"/>
    </location>
</feature>
<keyword evidence="12" id="KW-0739">Sodium transport</keyword>
<evidence type="ECO:0000256" key="11">
    <source>
        <dbReference type="ARBA" id="ARBA00023136"/>
    </source>
</evidence>
<evidence type="ECO:0000259" key="16">
    <source>
        <dbReference type="PROSITE" id="PS50109"/>
    </source>
</evidence>
<dbReference type="Gene3D" id="1.10.287.130">
    <property type="match status" value="1"/>
</dbReference>
<dbReference type="PROSITE" id="PS50112">
    <property type="entry name" value="PAS"/>
    <property type="match status" value="1"/>
</dbReference>
<feature type="domain" description="PAS" evidence="18">
    <location>
        <begin position="641"/>
        <end position="680"/>
    </location>
</feature>
<dbReference type="InterPro" id="IPR018212">
    <property type="entry name" value="Na/solute_symporter_CS"/>
</dbReference>
<comment type="catalytic activity">
    <reaction evidence="1">
        <text>ATP + protein L-histidine = ADP + protein N-phospho-L-histidine.</text>
        <dbReference type="EC" id="2.7.13.3"/>
    </reaction>
</comment>
<keyword evidence="20" id="KW-1185">Reference proteome</keyword>
<gene>
    <name evidence="19" type="ORF">SAMN06296416_106108</name>
</gene>
<sequence>MLLPQWLLLLVSLAYLGLLFGVAYYGDRRSLYPDRAWLRPLVYSLALGVYCTAWTFYAAVGTAVTSGWYYLTIYIGPMLLLLFGHGLYARLLRLARVHNITSIADFIGSRFGKSAWLAMLVTCAALVAMLPYVALQYKALAFSVRALLGPPPDDLPVWASDTSLYAAAVLALFAVLFGTRKVDATEHHPGLMLAVALESLVKLLAFAAVAWLAWQVLPSLGRMEWAAQSLPLAKTQWLAPEFWLQGLLAALGFFCLPRQFQVGVVECADARDLRWGRWAMVAYLGAFALLVLPIAIAATRVARPTALPTDALVLWLTQVEGGQAMMLVAFIGGLAAASGMVIVVSVATATMVSNELVMPLLTRIRALGLERREDLSRIVLWIRRATILCLALAAYGYSRSQASQVSLATLGLISMVAVVQIAPALLGGLLWPRASRVGAAAGLVAGMALWAYCLFVPSIVAGEPAGQLWLQQGPWGIALLRPQALLGIGWLDPITHGLLWSLSANMALFLAFSRLRPPSLHERLWADAFLLRDRWNSAPPPAEALPAAVQVVDLDALLTRIVGAEAARRALDEYRQRVGQALPARGVADRGLLQHVERTLAGAVGARTARIVLTSALHRTGVQIEQVVGLLDVTGQELRANRHLLEAMMENVSHGISVVDAEGRLVAWNGRYQELFDYPPGMLYVGRPVVDLIRYNVGRGELGELTPEQVEEQVRKRVAFLQSGSAYRAQRMRRNGQVLESRGMPMQGGGFVTTFTDVTDYKRVESELRELTGNLEQRVAERTAELEQALQAQRQAKQEAEVANVSKNRFLAAASHDLLQPMNAARLFVSALRDHPQLDAGAAELAERVDASLRAAEELLDGLLGLSRLESGVLQPDIRAFALQPLLDDLRAQFEPLAARRQLQFRLHAPAGLSVVSDRKLLRRIVQNLIGNALRYTAAGGVLVGVRRRGGALQLLVCDTGPGIAPELQSKVFDEFSRTGLASPWGEKGMGLGLNICMRIAQLLSHPLALRSVPGRGSTFTLRIPLAPVAAPPPSDGPAPPARGRLAGLRVLCLDNEIEILAGMRALLSRWGVQVHLADSIAAAESILRRQPIDAILADYQLDDGETSLQALDRFAAVSKAPVAILAADPGEEVERECERRAIPLLQKPVKPAMLRAYLASLPRVA</sequence>
<keyword evidence="12" id="KW-0915">Sodium</keyword>
<dbReference type="InterPro" id="IPR035965">
    <property type="entry name" value="PAS-like_dom_sf"/>
</dbReference>
<name>A0A286D928_9GAMM</name>
<dbReference type="SUPFAM" id="SSF47384">
    <property type="entry name" value="Homodimeric domain of signal transducing histidine kinase"/>
    <property type="match status" value="1"/>
</dbReference>
<feature type="transmembrane region" description="Helical" evidence="15">
    <location>
        <begin position="155"/>
        <end position="179"/>
    </location>
</feature>
<evidence type="ECO:0000256" key="6">
    <source>
        <dbReference type="ARBA" id="ARBA00022679"/>
    </source>
</evidence>
<dbReference type="InterPro" id="IPR000014">
    <property type="entry name" value="PAS"/>
</dbReference>
<evidence type="ECO:0000259" key="18">
    <source>
        <dbReference type="PROSITE" id="PS50112"/>
    </source>
</evidence>
<dbReference type="SMART" id="SM00448">
    <property type="entry name" value="REC"/>
    <property type="match status" value="1"/>
</dbReference>
<dbReference type="InterPro" id="IPR003594">
    <property type="entry name" value="HATPase_dom"/>
</dbReference>
<dbReference type="SUPFAM" id="SSF52172">
    <property type="entry name" value="CheY-like"/>
    <property type="match status" value="1"/>
</dbReference>
<evidence type="ECO:0000256" key="1">
    <source>
        <dbReference type="ARBA" id="ARBA00000085"/>
    </source>
</evidence>
<dbReference type="Proteomes" id="UP000219374">
    <property type="component" value="Unassembled WGS sequence"/>
</dbReference>
<dbReference type="EC" id="2.7.13.3" evidence="4"/>
<dbReference type="SUPFAM" id="SSF55785">
    <property type="entry name" value="PYP-like sensor domain (PAS domain)"/>
    <property type="match status" value="1"/>
</dbReference>
<evidence type="ECO:0000313" key="20">
    <source>
        <dbReference type="Proteomes" id="UP000219374"/>
    </source>
</evidence>
<dbReference type="CDD" id="cd00075">
    <property type="entry name" value="HATPase"/>
    <property type="match status" value="1"/>
</dbReference>
<dbReference type="Pfam" id="PF12860">
    <property type="entry name" value="PAS_7"/>
    <property type="match status" value="1"/>
</dbReference>
<feature type="transmembrane region" description="Helical" evidence="15">
    <location>
        <begin position="68"/>
        <end position="88"/>
    </location>
</feature>
<dbReference type="GO" id="GO:0015293">
    <property type="term" value="F:symporter activity"/>
    <property type="evidence" value="ECO:0007669"/>
    <property type="project" value="UniProtKB-KW"/>
</dbReference>
<dbReference type="Pfam" id="PF00512">
    <property type="entry name" value="HisKA"/>
    <property type="match status" value="1"/>
</dbReference>
<dbReference type="PRINTS" id="PR00344">
    <property type="entry name" value="BCTRLSENSOR"/>
</dbReference>
<protein>
    <recommendedName>
        <fullName evidence="4">histidine kinase</fullName>
        <ecNumber evidence="4">2.7.13.3</ecNumber>
    </recommendedName>
</protein>
<evidence type="ECO:0000256" key="12">
    <source>
        <dbReference type="ARBA" id="ARBA00023201"/>
    </source>
</evidence>
<feature type="transmembrane region" description="Helical" evidence="15">
    <location>
        <begin position="237"/>
        <end position="257"/>
    </location>
</feature>
<keyword evidence="5 13" id="KW-0597">Phosphoprotein</keyword>
<feature type="domain" description="Response regulatory" evidence="17">
    <location>
        <begin position="1050"/>
        <end position="1163"/>
    </location>
</feature>
<dbReference type="PROSITE" id="PS50110">
    <property type="entry name" value="RESPONSE_REGULATORY"/>
    <property type="match status" value="1"/>
</dbReference>
<feature type="domain" description="Histidine kinase" evidence="16">
    <location>
        <begin position="813"/>
        <end position="1028"/>
    </location>
</feature>
<evidence type="ECO:0000256" key="14">
    <source>
        <dbReference type="SAM" id="Coils"/>
    </source>
</evidence>
<evidence type="ECO:0000256" key="2">
    <source>
        <dbReference type="ARBA" id="ARBA00004141"/>
    </source>
</evidence>
<dbReference type="CDD" id="cd00082">
    <property type="entry name" value="HisKA"/>
    <property type="match status" value="1"/>
</dbReference>
<keyword evidence="6" id="KW-0808">Transferase</keyword>
<dbReference type="AlphaFoldDB" id="A0A286D928"/>
<dbReference type="InterPro" id="IPR005467">
    <property type="entry name" value="His_kinase_dom"/>
</dbReference>
<dbReference type="Gene3D" id="1.20.1730.10">
    <property type="entry name" value="Sodium/glucose cotransporter"/>
    <property type="match status" value="1"/>
</dbReference>
<dbReference type="PROSITE" id="PS00457">
    <property type="entry name" value="NA_SOLUT_SYMP_2"/>
    <property type="match status" value="1"/>
</dbReference>
<evidence type="ECO:0000256" key="3">
    <source>
        <dbReference type="ARBA" id="ARBA00006434"/>
    </source>
</evidence>
<dbReference type="FunFam" id="1.10.287.130:FF:000063">
    <property type="entry name" value="Hybrid sensor histidine kinase/response regulator"/>
    <property type="match status" value="1"/>
</dbReference>
<reference evidence="19 20" key="1">
    <citation type="submission" date="2017-09" db="EMBL/GenBank/DDBJ databases">
        <authorList>
            <person name="Ehlers B."/>
            <person name="Leendertz F.H."/>
        </authorList>
    </citation>
    <scope>NUCLEOTIDE SEQUENCE [LARGE SCALE GENOMIC DNA]</scope>
    <source>
        <strain evidence="19 20">CGMCC 1.10978</strain>
    </source>
</reference>
<keyword evidence="14" id="KW-0175">Coiled coil</keyword>
<evidence type="ECO:0000256" key="7">
    <source>
        <dbReference type="ARBA" id="ARBA00022692"/>
    </source>
</evidence>
<feature type="transmembrane region" description="Helical" evidence="15">
    <location>
        <begin position="37"/>
        <end position="56"/>
    </location>
</feature>